<dbReference type="SMART" id="SM00774">
    <property type="entry name" value="WRKY"/>
    <property type="match status" value="2"/>
</dbReference>
<dbReference type="InterPro" id="IPR003657">
    <property type="entry name" value="WRKY_dom"/>
</dbReference>
<dbReference type="InterPro" id="IPR036576">
    <property type="entry name" value="WRKY_dom_sf"/>
</dbReference>
<reference evidence="9" key="1">
    <citation type="journal article" date="2021" name="Front. Plant Sci.">
        <title>Chromosome-Scale Genome Assembly for Chinese Sour Jujube and Insights Into Its Genome Evolution and Domestication Signature.</title>
        <authorList>
            <person name="Shen L.-Y."/>
            <person name="Luo H."/>
            <person name="Wang X.-L."/>
            <person name="Wang X.-M."/>
            <person name="Qiu X.-J."/>
            <person name="Liu H."/>
            <person name="Zhou S.-S."/>
            <person name="Jia K.-H."/>
            <person name="Nie S."/>
            <person name="Bao Y.-T."/>
            <person name="Zhang R.-G."/>
            <person name="Yun Q.-Z."/>
            <person name="Chai Y.-H."/>
            <person name="Lu J.-Y."/>
            <person name="Li Y."/>
            <person name="Zhao S.-W."/>
            <person name="Mao J.-F."/>
            <person name="Jia S.-G."/>
            <person name="Mao Y.-M."/>
        </authorList>
    </citation>
    <scope>NUCLEOTIDE SEQUENCE</scope>
    <source>
        <strain evidence="9">AT0</strain>
        <tissue evidence="9">Leaf</tissue>
    </source>
</reference>
<dbReference type="AlphaFoldDB" id="A0A978VHW6"/>
<dbReference type="FunFam" id="2.20.25.80:FF:000001">
    <property type="entry name" value="WRKY transcription factor 33"/>
    <property type="match status" value="1"/>
</dbReference>
<keyword evidence="2" id="KW-0677">Repeat</keyword>
<evidence type="ECO:0000256" key="2">
    <source>
        <dbReference type="ARBA" id="ARBA00022737"/>
    </source>
</evidence>
<dbReference type="Pfam" id="PF03106">
    <property type="entry name" value="WRKY"/>
    <property type="match status" value="2"/>
</dbReference>
<evidence type="ECO:0000256" key="1">
    <source>
        <dbReference type="ARBA" id="ARBA00004123"/>
    </source>
</evidence>
<keyword evidence="5" id="KW-0804">Transcription</keyword>
<feature type="region of interest" description="Disordered" evidence="7">
    <location>
        <begin position="479"/>
        <end position="500"/>
    </location>
</feature>
<dbReference type="GO" id="GO:0005634">
    <property type="term" value="C:nucleus"/>
    <property type="evidence" value="ECO:0007669"/>
    <property type="project" value="UniProtKB-SubCell"/>
</dbReference>
<dbReference type="PANTHER" id="PTHR31221:SF141">
    <property type="entry name" value="WRKY PROTEIN"/>
    <property type="match status" value="1"/>
</dbReference>
<evidence type="ECO:0000256" key="7">
    <source>
        <dbReference type="SAM" id="MobiDB-lite"/>
    </source>
</evidence>
<feature type="region of interest" description="Disordered" evidence="7">
    <location>
        <begin position="301"/>
        <end position="378"/>
    </location>
</feature>
<dbReference type="PROSITE" id="PS50811">
    <property type="entry name" value="WRKY"/>
    <property type="match status" value="2"/>
</dbReference>
<feature type="compositionally biased region" description="Polar residues" evidence="7">
    <location>
        <begin position="209"/>
        <end position="234"/>
    </location>
</feature>
<dbReference type="Gene3D" id="2.20.25.80">
    <property type="entry name" value="WRKY domain"/>
    <property type="match status" value="2"/>
</dbReference>
<protein>
    <recommendedName>
        <fullName evidence="8">WRKY domain-containing protein</fullName>
    </recommendedName>
</protein>
<dbReference type="InterPro" id="IPR044810">
    <property type="entry name" value="WRKY_plant"/>
</dbReference>
<evidence type="ECO:0000256" key="5">
    <source>
        <dbReference type="ARBA" id="ARBA00023163"/>
    </source>
</evidence>
<evidence type="ECO:0000313" key="10">
    <source>
        <dbReference type="Proteomes" id="UP000813462"/>
    </source>
</evidence>
<accession>A0A978VHW6</accession>
<feature type="compositionally biased region" description="Polar residues" evidence="7">
    <location>
        <begin position="362"/>
        <end position="374"/>
    </location>
</feature>
<feature type="compositionally biased region" description="Polar residues" evidence="7">
    <location>
        <begin position="486"/>
        <end position="499"/>
    </location>
</feature>
<feature type="compositionally biased region" description="Polar residues" evidence="7">
    <location>
        <begin position="322"/>
        <end position="339"/>
    </location>
</feature>
<sequence length="530" mass="57742">MAKNEDPQRVSFSAPQHPALPPTRPTIALPPRPSMETLFTGGAGASPGPMTLVSSFFSDNHPDWEYRSFSQLLAGAIASPMAAAAARPPTSFFTDNTPNDGGSLKEGGAATVVVDKNSGFKQSRPMNLVVARSPLFTVPPGLSPSGLLNSPGFFSPQSPFGMSHQQALAQVTAQAALAQSQLQLQAEYHNSLAAVPTESMAHDSSFISNDASQEQAVPSTTNPRSSLKETTGMSISDRKYQSPPLATDKSGDDGYNWRKYGQKQVKGSEFPRSYYKCTHPNCPVKKKVERSTQGQITEIIYKGQHNHEQPQSNKRAKDAGDQNGNANSQAKPEISSQNRAGHVNRTIETVPSQLGLERDQEFTQTDPLQVPGSSDSEELADAEKFVALESRNVDVGTTEVALSHKTVTEPKIIVQTRSEVDLLDDGYRWRKYGQKVVKGNPHPRSYYKCTSAGCNVRKHVERASTDPKAVITTYEGKHNHDVPAARNSSHNTANNNGQQLKPVRVTAEKHSLLKDQRPVLLQLKEEQIIV</sequence>
<dbReference type="FunFam" id="2.20.25.80:FF:000006">
    <property type="entry name" value="WRKY transcription factor"/>
    <property type="match status" value="1"/>
</dbReference>
<comment type="subcellular location">
    <subcellularLocation>
        <location evidence="1">Nucleus</location>
    </subcellularLocation>
</comment>
<keyword evidence="6" id="KW-0539">Nucleus</keyword>
<comment type="caution">
    <text evidence="9">The sequence shown here is derived from an EMBL/GenBank/DDBJ whole genome shotgun (WGS) entry which is preliminary data.</text>
</comment>
<dbReference type="EMBL" id="JAEACU010000004">
    <property type="protein sequence ID" value="KAH7532685.1"/>
    <property type="molecule type" value="Genomic_DNA"/>
</dbReference>
<feature type="region of interest" description="Disordered" evidence="7">
    <location>
        <begin position="1"/>
        <end position="46"/>
    </location>
</feature>
<name>A0A978VHW6_ZIZJJ</name>
<feature type="compositionally biased region" description="Pro residues" evidence="7">
    <location>
        <begin position="18"/>
        <end position="33"/>
    </location>
</feature>
<evidence type="ECO:0000256" key="6">
    <source>
        <dbReference type="ARBA" id="ARBA00023242"/>
    </source>
</evidence>
<evidence type="ECO:0000256" key="3">
    <source>
        <dbReference type="ARBA" id="ARBA00023015"/>
    </source>
</evidence>
<dbReference type="GO" id="GO:0043565">
    <property type="term" value="F:sequence-specific DNA binding"/>
    <property type="evidence" value="ECO:0007669"/>
    <property type="project" value="InterPro"/>
</dbReference>
<dbReference type="Proteomes" id="UP000813462">
    <property type="component" value="Unassembled WGS sequence"/>
</dbReference>
<dbReference type="SUPFAM" id="SSF118290">
    <property type="entry name" value="WRKY DNA-binding domain"/>
    <property type="match status" value="2"/>
</dbReference>
<evidence type="ECO:0000256" key="4">
    <source>
        <dbReference type="ARBA" id="ARBA00023125"/>
    </source>
</evidence>
<dbReference type="GO" id="GO:0003700">
    <property type="term" value="F:DNA-binding transcription factor activity"/>
    <property type="evidence" value="ECO:0007669"/>
    <property type="project" value="InterPro"/>
</dbReference>
<keyword evidence="3" id="KW-0805">Transcription regulation</keyword>
<evidence type="ECO:0000313" key="9">
    <source>
        <dbReference type="EMBL" id="KAH7532685.1"/>
    </source>
</evidence>
<feature type="region of interest" description="Disordered" evidence="7">
    <location>
        <begin position="209"/>
        <end position="258"/>
    </location>
</feature>
<dbReference type="PANTHER" id="PTHR31221">
    <property type="entry name" value="WRKY TRANSCRIPTION FACTOR PROTEIN 1-RELATED"/>
    <property type="match status" value="1"/>
</dbReference>
<keyword evidence="4" id="KW-0238">DNA-binding</keyword>
<gene>
    <name evidence="9" type="ORF">FEM48_Zijuj04G0048300</name>
</gene>
<feature type="domain" description="WRKY" evidence="8">
    <location>
        <begin position="246"/>
        <end position="310"/>
    </location>
</feature>
<organism evidence="9 10">
    <name type="scientific">Ziziphus jujuba var. spinosa</name>
    <dbReference type="NCBI Taxonomy" id="714518"/>
    <lineage>
        <taxon>Eukaryota</taxon>
        <taxon>Viridiplantae</taxon>
        <taxon>Streptophyta</taxon>
        <taxon>Embryophyta</taxon>
        <taxon>Tracheophyta</taxon>
        <taxon>Spermatophyta</taxon>
        <taxon>Magnoliopsida</taxon>
        <taxon>eudicotyledons</taxon>
        <taxon>Gunneridae</taxon>
        <taxon>Pentapetalae</taxon>
        <taxon>rosids</taxon>
        <taxon>fabids</taxon>
        <taxon>Rosales</taxon>
        <taxon>Rhamnaceae</taxon>
        <taxon>Paliureae</taxon>
        <taxon>Ziziphus</taxon>
    </lineage>
</organism>
<proteinExistence type="predicted"/>
<feature type="domain" description="WRKY" evidence="8">
    <location>
        <begin position="418"/>
        <end position="483"/>
    </location>
</feature>
<evidence type="ECO:0000259" key="8">
    <source>
        <dbReference type="PROSITE" id="PS50811"/>
    </source>
</evidence>